<dbReference type="PROSITE" id="PS51257">
    <property type="entry name" value="PROKAR_LIPOPROTEIN"/>
    <property type="match status" value="1"/>
</dbReference>
<dbReference type="InterPro" id="IPR001320">
    <property type="entry name" value="Iontro_rcpt_C"/>
</dbReference>
<evidence type="ECO:0000259" key="4">
    <source>
        <dbReference type="SMART" id="SM00062"/>
    </source>
</evidence>
<evidence type="ECO:0000256" key="3">
    <source>
        <dbReference type="SAM" id="SignalP"/>
    </source>
</evidence>
<dbReference type="PANTHER" id="PTHR35936">
    <property type="entry name" value="MEMBRANE-BOUND LYTIC MUREIN TRANSGLYCOSYLASE F"/>
    <property type="match status" value="1"/>
</dbReference>
<name>A0ABN2LKI6_9MICO</name>
<evidence type="ECO:0000256" key="1">
    <source>
        <dbReference type="ARBA" id="ARBA00022729"/>
    </source>
</evidence>
<dbReference type="SMART" id="SM00079">
    <property type="entry name" value="PBPe"/>
    <property type="match status" value="1"/>
</dbReference>
<dbReference type="InterPro" id="IPR001638">
    <property type="entry name" value="Solute-binding_3/MltF_N"/>
</dbReference>
<evidence type="ECO:0000259" key="5">
    <source>
        <dbReference type="SMART" id="SM00079"/>
    </source>
</evidence>
<dbReference type="Pfam" id="PF00497">
    <property type="entry name" value="SBP_bac_3"/>
    <property type="match status" value="1"/>
</dbReference>
<dbReference type="SUPFAM" id="SSF53850">
    <property type="entry name" value="Periplasmic binding protein-like II"/>
    <property type="match status" value="1"/>
</dbReference>
<dbReference type="CDD" id="cd13530">
    <property type="entry name" value="PBP2_peptides_like"/>
    <property type="match status" value="1"/>
</dbReference>
<feature type="region of interest" description="Disordered" evidence="2">
    <location>
        <begin position="32"/>
        <end position="61"/>
    </location>
</feature>
<keyword evidence="7" id="KW-1185">Reference proteome</keyword>
<feature type="signal peptide" evidence="3">
    <location>
        <begin position="1"/>
        <end position="22"/>
    </location>
</feature>
<dbReference type="PANTHER" id="PTHR35936:SF19">
    <property type="entry name" value="AMINO-ACID-BINDING PROTEIN YXEM-RELATED"/>
    <property type="match status" value="1"/>
</dbReference>
<dbReference type="Gene3D" id="3.40.190.10">
    <property type="entry name" value="Periplasmic binding protein-like II"/>
    <property type="match status" value="2"/>
</dbReference>
<reference evidence="6 7" key="1">
    <citation type="journal article" date="2019" name="Int. J. Syst. Evol. Microbiol.">
        <title>The Global Catalogue of Microorganisms (GCM) 10K type strain sequencing project: providing services to taxonomists for standard genome sequencing and annotation.</title>
        <authorList>
            <consortium name="The Broad Institute Genomics Platform"/>
            <consortium name="The Broad Institute Genome Sequencing Center for Infectious Disease"/>
            <person name="Wu L."/>
            <person name="Ma J."/>
        </authorList>
    </citation>
    <scope>NUCLEOTIDE SEQUENCE [LARGE SCALE GENOMIC DNA]</scope>
    <source>
        <strain evidence="6 7">JCM 15592</strain>
    </source>
</reference>
<keyword evidence="1 3" id="KW-0732">Signal</keyword>
<dbReference type="SMART" id="SM00062">
    <property type="entry name" value="PBPb"/>
    <property type="match status" value="1"/>
</dbReference>
<evidence type="ECO:0000313" key="6">
    <source>
        <dbReference type="EMBL" id="GAA1791281.1"/>
    </source>
</evidence>
<sequence>MTLVPARSAALAGVLLATAALAACGEPQAGSVATSSTSSSASSSTTASSSSTTPSASDSAAVPISGDCLKGTVKTLADGKLTIGTDNPAYEPWFSDNDPSNGKGYESAVAYAIADKLGFSKADVTWAKVPFNKAVLPGKKDFDFDVNQVSITDERKKAVDFSSGYYDVVQSVVSYKGSPIDGKTTVADLKGVKLGGQVGTTSLTAITDQIGAKSSVYDTNDAAVQALKAHQIDGIVVDLPTAFYMTAAQLDDGIIVGQLPLVGGTPEQFGAVLDKGSALTPCVTAAVDALRADGTLDKLVGEWLSAQGAPELK</sequence>
<organism evidence="6 7">
    <name type="scientific">Nostocoides veronense</name>
    <dbReference type="NCBI Taxonomy" id="330836"/>
    <lineage>
        <taxon>Bacteria</taxon>
        <taxon>Bacillati</taxon>
        <taxon>Actinomycetota</taxon>
        <taxon>Actinomycetes</taxon>
        <taxon>Micrococcales</taxon>
        <taxon>Intrasporangiaceae</taxon>
        <taxon>Nostocoides</taxon>
    </lineage>
</organism>
<comment type="caution">
    <text evidence="6">The sequence shown here is derived from an EMBL/GenBank/DDBJ whole genome shotgun (WGS) entry which is preliminary data.</text>
</comment>
<dbReference type="Proteomes" id="UP001499938">
    <property type="component" value="Unassembled WGS sequence"/>
</dbReference>
<feature type="domain" description="Solute-binding protein family 3/N-terminal" evidence="4">
    <location>
        <begin position="80"/>
        <end position="307"/>
    </location>
</feature>
<feature type="domain" description="Ionotropic glutamate receptor C-terminal" evidence="5">
    <location>
        <begin position="80"/>
        <end position="306"/>
    </location>
</feature>
<dbReference type="EMBL" id="BAAAPO010000024">
    <property type="protein sequence ID" value="GAA1791281.1"/>
    <property type="molecule type" value="Genomic_DNA"/>
</dbReference>
<evidence type="ECO:0008006" key="8">
    <source>
        <dbReference type="Google" id="ProtNLM"/>
    </source>
</evidence>
<feature type="chain" id="PRO_5045666321" description="Amino acid ABC transporter substrate-binding protein" evidence="3">
    <location>
        <begin position="23"/>
        <end position="313"/>
    </location>
</feature>
<dbReference type="RefSeq" id="WP_344083149.1">
    <property type="nucleotide sequence ID" value="NZ_BAAAPO010000024.1"/>
</dbReference>
<accession>A0ABN2LKI6</accession>
<protein>
    <recommendedName>
        <fullName evidence="8">Amino acid ABC transporter substrate-binding protein</fullName>
    </recommendedName>
</protein>
<evidence type="ECO:0000313" key="7">
    <source>
        <dbReference type="Proteomes" id="UP001499938"/>
    </source>
</evidence>
<proteinExistence type="predicted"/>
<evidence type="ECO:0000256" key="2">
    <source>
        <dbReference type="SAM" id="MobiDB-lite"/>
    </source>
</evidence>
<gene>
    <name evidence="6" type="ORF">GCM10009811_15170</name>
</gene>